<feature type="transmembrane region" description="Helical" evidence="9">
    <location>
        <begin position="184"/>
        <end position="208"/>
    </location>
</feature>
<keyword evidence="6 9" id="KW-1133">Transmembrane helix</keyword>
<comment type="subcellular location">
    <subcellularLocation>
        <location evidence="1">Cell inner membrane</location>
        <topology evidence="1">Multi-pass membrane protein</topology>
    </subcellularLocation>
</comment>
<feature type="transmembrane region" description="Helical" evidence="9">
    <location>
        <begin position="35"/>
        <end position="59"/>
    </location>
</feature>
<accession>A0A8J7M7M8</accession>
<evidence type="ECO:0000256" key="5">
    <source>
        <dbReference type="ARBA" id="ARBA00022692"/>
    </source>
</evidence>
<dbReference type="AlphaFoldDB" id="A0A8J7M7M8"/>
<comment type="similarity">
    <text evidence="8">Belongs to the TsuA/YedE (TC 9.B.102) family.</text>
</comment>
<keyword evidence="7 9" id="KW-0472">Membrane</keyword>
<keyword evidence="3" id="KW-1003">Cell membrane</keyword>
<keyword evidence="5 9" id="KW-0812">Transmembrane</keyword>
<evidence type="ECO:0000256" key="8">
    <source>
        <dbReference type="ARBA" id="ARBA00035655"/>
    </source>
</evidence>
<dbReference type="Pfam" id="PF04143">
    <property type="entry name" value="Sulf_transp"/>
    <property type="match status" value="1"/>
</dbReference>
<evidence type="ECO:0000256" key="7">
    <source>
        <dbReference type="ARBA" id="ARBA00023136"/>
    </source>
</evidence>
<feature type="transmembrane region" description="Helical" evidence="9">
    <location>
        <begin position="103"/>
        <end position="123"/>
    </location>
</feature>
<dbReference type="EMBL" id="JAEHHL010000006">
    <property type="protein sequence ID" value="MBK0399715.1"/>
    <property type="molecule type" value="Genomic_DNA"/>
</dbReference>
<feature type="transmembrane region" description="Helical" evidence="9">
    <location>
        <begin position="229"/>
        <end position="250"/>
    </location>
</feature>
<evidence type="ECO:0000256" key="9">
    <source>
        <dbReference type="SAM" id="Phobius"/>
    </source>
</evidence>
<organism evidence="10 11">
    <name type="scientific">Thermohalobaculum xanthum</name>
    <dbReference type="NCBI Taxonomy" id="2753746"/>
    <lineage>
        <taxon>Bacteria</taxon>
        <taxon>Pseudomonadati</taxon>
        <taxon>Pseudomonadota</taxon>
        <taxon>Alphaproteobacteria</taxon>
        <taxon>Rhodobacterales</taxon>
        <taxon>Paracoccaceae</taxon>
        <taxon>Thermohalobaculum</taxon>
    </lineage>
</organism>
<reference evidence="10" key="1">
    <citation type="submission" date="2020-12" db="EMBL/GenBank/DDBJ databases">
        <title>Bacterial taxonomy.</title>
        <authorList>
            <person name="Pan X."/>
        </authorList>
    </citation>
    <scope>NUCLEOTIDE SEQUENCE</scope>
    <source>
        <strain evidence="10">M0105</strain>
    </source>
</reference>
<evidence type="ECO:0000256" key="2">
    <source>
        <dbReference type="ARBA" id="ARBA00022448"/>
    </source>
</evidence>
<name>A0A8J7M7M8_9RHOB</name>
<evidence type="ECO:0000256" key="1">
    <source>
        <dbReference type="ARBA" id="ARBA00004429"/>
    </source>
</evidence>
<feature type="transmembrane region" description="Helical" evidence="9">
    <location>
        <begin position="289"/>
        <end position="317"/>
    </location>
</feature>
<keyword evidence="2" id="KW-0813">Transport</keyword>
<evidence type="ECO:0000256" key="3">
    <source>
        <dbReference type="ARBA" id="ARBA00022475"/>
    </source>
</evidence>
<keyword evidence="11" id="KW-1185">Reference proteome</keyword>
<feature type="transmembrane region" description="Helical" evidence="9">
    <location>
        <begin position="71"/>
        <end position="91"/>
    </location>
</feature>
<comment type="caution">
    <text evidence="10">The sequence shown here is derived from an EMBL/GenBank/DDBJ whole genome shotgun (WGS) entry which is preliminary data.</text>
</comment>
<dbReference type="RefSeq" id="WP_200609908.1">
    <property type="nucleotide sequence ID" value="NZ_JAEHHL010000006.1"/>
</dbReference>
<evidence type="ECO:0000256" key="6">
    <source>
        <dbReference type="ARBA" id="ARBA00022989"/>
    </source>
</evidence>
<evidence type="ECO:0000313" key="11">
    <source>
        <dbReference type="Proteomes" id="UP000655420"/>
    </source>
</evidence>
<dbReference type="PANTHER" id="PTHR30574">
    <property type="entry name" value="INNER MEMBRANE PROTEIN YEDE"/>
    <property type="match status" value="1"/>
</dbReference>
<dbReference type="InterPro" id="IPR007272">
    <property type="entry name" value="Sulf_transp_TsuA/YedE"/>
</dbReference>
<evidence type="ECO:0000313" key="10">
    <source>
        <dbReference type="EMBL" id="MBK0399715.1"/>
    </source>
</evidence>
<protein>
    <submittedName>
        <fullName evidence="10">YeeE/YedE family protein</fullName>
    </submittedName>
</protein>
<dbReference type="Proteomes" id="UP000655420">
    <property type="component" value="Unassembled WGS sequence"/>
</dbReference>
<dbReference type="PANTHER" id="PTHR30574:SF1">
    <property type="entry name" value="SULPHUR TRANSPORT DOMAIN-CONTAINING PROTEIN"/>
    <property type="match status" value="1"/>
</dbReference>
<dbReference type="GO" id="GO:0005886">
    <property type="term" value="C:plasma membrane"/>
    <property type="evidence" value="ECO:0007669"/>
    <property type="project" value="UniProtKB-SubCell"/>
</dbReference>
<feature type="transmembrane region" description="Helical" evidence="9">
    <location>
        <begin position="144"/>
        <end position="164"/>
    </location>
</feature>
<feature type="transmembrane region" description="Helical" evidence="9">
    <location>
        <begin position="329"/>
        <end position="348"/>
    </location>
</feature>
<proteinExistence type="inferred from homology"/>
<evidence type="ECO:0000256" key="4">
    <source>
        <dbReference type="ARBA" id="ARBA00022519"/>
    </source>
</evidence>
<gene>
    <name evidence="10" type="ORF">H0I76_10980</name>
</gene>
<sequence length="400" mass="41063">MQRNVLVISVAGLIALAVAAFLARGGWQGSGTTYAAGALLGGAAGFALYHASFGFTAAWRRMVRERRGAGLRAQTLLLALACTGTFLLIGYEDITGIDMRPVIMPMGVASAIGAVMFGIGMQIGGGCASGTLFTVGGGSTRMTIVLAFFIAGSVWATADIPGFWGQLDRITGVPNIPGTSLITLFGPWGGLAVLGAMLAAIWGASAAIERRAHGALEPDRASGSVLRGPWSMTRGAVALAIVSIGCFLVFQQPWGITSGFALWGAKILHAAGGDVASWPYWQGWRADQLAASVFADAVSIMNFGIVLGALAAAALAGRFAPVWHLSARDLLTAIAGGLLMGYGARLAYGCNIGAYLGGLVSGSMHGFWWLLWGFAGSVIGTRLRAALAMDPPLAARGAAA</sequence>
<keyword evidence="4" id="KW-0997">Cell inner membrane</keyword>